<organism evidence="8">
    <name type="scientific">Calcidiscus leptoporus</name>
    <dbReference type="NCBI Taxonomy" id="127549"/>
    <lineage>
        <taxon>Eukaryota</taxon>
        <taxon>Haptista</taxon>
        <taxon>Haptophyta</taxon>
        <taxon>Prymnesiophyceae</taxon>
        <taxon>Coccolithales</taxon>
        <taxon>Calcidiscaceae</taxon>
        <taxon>Calcidiscus</taxon>
    </lineage>
</organism>
<dbReference type="GO" id="GO:0005975">
    <property type="term" value="P:carbohydrate metabolic process"/>
    <property type="evidence" value="ECO:0007669"/>
    <property type="project" value="InterPro"/>
</dbReference>
<feature type="domain" description="Alpha galactosidase C-terminal" evidence="7">
    <location>
        <begin position="67"/>
        <end position="138"/>
    </location>
</feature>
<dbReference type="SUPFAM" id="SSF51445">
    <property type="entry name" value="(Trans)glycosidases"/>
    <property type="match status" value="1"/>
</dbReference>
<evidence type="ECO:0000256" key="6">
    <source>
        <dbReference type="ARBA" id="ARBA00023295"/>
    </source>
</evidence>
<dbReference type="GO" id="GO:0004557">
    <property type="term" value="F:alpha-galactosidase activity"/>
    <property type="evidence" value="ECO:0007669"/>
    <property type="project" value="UniProtKB-EC"/>
</dbReference>
<evidence type="ECO:0000256" key="2">
    <source>
        <dbReference type="ARBA" id="ARBA00009743"/>
    </source>
</evidence>
<dbReference type="InterPro" id="IPR013780">
    <property type="entry name" value="Glyco_hydro_b"/>
</dbReference>
<evidence type="ECO:0000256" key="3">
    <source>
        <dbReference type="ARBA" id="ARBA00012755"/>
    </source>
</evidence>
<dbReference type="InterPro" id="IPR013785">
    <property type="entry name" value="Aldolase_TIM"/>
</dbReference>
<evidence type="ECO:0000256" key="4">
    <source>
        <dbReference type="ARBA" id="ARBA00022729"/>
    </source>
</evidence>
<dbReference type="AlphaFoldDB" id="A0A7S0IZT4"/>
<reference evidence="8" key="1">
    <citation type="submission" date="2021-01" db="EMBL/GenBank/DDBJ databases">
        <authorList>
            <person name="Corre E."/>
            <person name="Pelletier E."/>
            <person name="Niang G."/>
            <person name="Scheremetjew M."/>
            <person name="Finn R."/>
            <person name="Kale V."/>
            <person name="Holt S."/>
            <person name="Cochrane G."/>
            <person name="Meng A."/>
            <person name="Brown T."/>
            <person name="Cohen L."/>
        </authorList>
    </citation>
    <scope>NUCLEOTIDE SEQUENCE</scope>
    <source>
        <strain evidence="8">RCC1130</strain>
    </source>
</reference>
<evidence type="ECO:0000313" key="8">
    <source>
        <dbReference type="EMBL" id="CAD8536609.1"/>
    </source>
</evidence>
<keyword evidence="6" id="KW-0326">Glycosidase</keyword>
<dbReference type="InterPro" id="IPR002241">
    <property type="entry name" value="Glyco_hydro_27"/>
</dbReference>
<comment type="similarity">
    <text evidence="2">Belongs to the glycosyl hydrolase 27 family.</text>
</comment>
<evidence type="ECO:0000259" key="7">
    <source>
        <dbReference type="Pfam" id="PF17801"/>
    </source>
</evidence>
<dbReference type="Pfam" id="PF16499">
    <property type="entry name" value="Melibiase_2"/>
    <property type="match status" value="1"/>
</dbReference>
<proteinExistence type="inferred from homology"/>
<keyword evidence="5" id="KW-0378">Hydrolase</keyword>
<dbReference type="Gene3D" id="3.20.20.70">
    <property type="entry name" value="Aldolase class I"/>
    <property type="match status" value="1"/>
</dbReference>
<accession>A0A7S0IZT4</accession>
<evidence type="ECO:0000256" key="5">
    <source>
        <dbReference type="ARBA" id="ARBA00022801"/>
    </source>
</evidence>
<dbReference type="Pfam" id="PF17801">
    <property type="entry name" value="Melibiase_C"/>
    <property type="match status" value="1"/>
</dbReference>
<dbReference type="InterPro" id="IPR017853">
    <property type="entry name" value="GH"/>
</dbReference>
<comment type="catalytic activity">
    <reaction evidence="1">
        <text>Hydrolysis of terminal, non-reducing alpha-D-galactose residues in alpha-D-galactosides, including galactose oligosaccharides, galactomannans and galactolipids.</text>
        <dbReference type="EC" id="3.2.1.22"/>
    </reaction>
</comment>
<evidence type="ECO:0000256" key="1">
    <source>
        <dbReference type="ARBA" id="ARBA00001255"/>
    </source>
</evidence>
<gene>
    <name evidence="8" type="ORF">CLEP1334_LOCUS11891</name>
</gene>
<dbReference type="EMBL" id="HBER01023739">
    <property type="protein sequence ID" value="CAD8536609.1"/>
    <property type="molecule type" value="Transcribed_RNA"/>
</dbReference>
<sequence>MTTSEYRCQFAIWALMKAPLLISTDVTNMSAATLEILSNTDVIAINQDALGVAGRLVEERPPDAAHLQVWAGPLSAGRVAVVLWNRGETMQEILGRFVNMQLEGSARVYDCLAHEDLGIASGQLVRNVSAHDVAVFVLTPTTGEHEDVGRRGDGGRQQGVAGGSRAWTAAHDAAWAARWRGHGVAYPQSRLAWEAEKQAGSKIYRRRANRR</sequence>
<dbReference type="EC" id="3.2.1.22" evidence="3"/>
<dbReference type="Gene3D" id="2.60.40.1180">
    <property type="entry name" value="Golgi alpha-mannosidase II"/>
    <property type="match status" value="1"/>
</dbReference>
<dbReference type="InterPro" id="IPR041233">
    <property type="entry name" value="Melibiase_C"/>
</dbReference>
<keyword evidence="4" id="KW-0732">Signal</keyword>
<dbReference type="PANTHER" id="PTHR11452:SF75">
    <property type="entry name" value="ALPHA-GALACTOSIDASE MEL1"/>
    <property type="match status" value="1"/>
</dbReference>
<name>A0A7S0IZT4_9EUKA</name>
<dbReference type="SUPFAM" id="SSF51011">
    <property type="entry name" value="Glycosyl hydrolase domain"/>
    <property type="match status" value="1"/>
</dbReference>
<protein>
    <recommendedName>
        <fullName evidence="3">alpha-galactosidase</fullName>
        <ecNumber evidence="3">3.2.1.22</ecNumber>
    </recommendedName>
</protein>
<dbReference type="PANTHER" id="PTHR11452">
    <property type="entry name" value="ALPHA-GALACTOSIDASE/ALPHA-N-ACETYLGALACTOSAMINIDASE"/>
    <property type="match status" value="1"/>
</dbReference>